<accession>A0ABT8YFE5</accession>
<dbReference type="InterPro" id="IPR027385">
    <property type="entry name" value="Beta-barrel_OMP"/>
</dbReference>
<proteinExistence type="predicted"/>
<reference evidence="4" key="2">
    <citation type="submission" date="2023-07" db="EMBL/GenBank/DDBJ databases">
        <authorList>
            <person name="Shen H."/>
        </authorList>
    </citation>
    <scope>NUCLEOTIDE SEQUENCE</scope>
    <source>
        <strain evidence="4">TNR-22</strain>
    </source>
</reference>
<protein>
    <submittedName>
        <fullName evidence="4">Outer membrane beta-barrel protein</fullName>
    </submittedName>
</protein>
<feature type="signal peptide" evidence="2">
    <location>
        <begin position="1"/>
        <end position="26"/>
    </location>
</feature>
<dbReference type="SUPFAM" id="SSF56925">
    <property type="entry name" value="OMPA-like"/>
    <property type="match status" value="1"/>
</dbReference>
<organism evidence="4 5">
    <name type="scientific">Rhizobium alvei</name>
    <dbReference type="NCBI Taxonomy" id="1132659"/>
    <lineage>
        <taxon>Bacteria</taxon>
        <taxon>Pseudomonadati</taxon>
        <taxon>Pseudomonadota</taxon>
        <taxon>Alphaproteobacteria</taxon>
        <taxon>Hyphomicrobiales</taxon>
        <taxon>Rhizobiaceae</taxon>
        <taxon>Rhizobium/Agrobacterium group</taxon>
        <taxon>Rhizobium</taxon>
    </lineage>
</organism>
<dbReference type="InterPro" id="IPR011250">
    <property type="entry name" value="OMP/PagP_B-barrel"/>
</dbReference>
<dbReference type="Gene3D" id="2.40.160.20">
    <property type="match status" value="1"/>
</dbReference>
<keyword evidence="5" id="KW-1185">Reference proteome</keyword>
<dbReference type="EMBL" id="JAUOZU010000001">
    <property type="protein sequence ID" value="MDO6962431.1"/>
    <property type="molecule type" value="Genomic_DNA"/>
</dbReference>
<dbReference type="Proteomes" id="UP001174932">
    <property type="component" value="Unassembled WGS sequence"/>
</dbReference>
<feature type="domain" description="Outer membrane protein beta-barrel" evidence="3">
    <location>
        <begin position="15"/>
        <end position="223"/>
    </location>
</feature>
<evidence type="ECO:0000313" key="5">
    <source>
        <dbReference type="Proteomes" id="UP001174932"/>
    </source>
</evidence>
<dbReference type="RefSeq" id="WP_304374245.1">
    <property type="nucleotide sequence ID" value="NZ_JAUOZU010000001.1"/>
</dbReference>
<dbReference type="Pfam" id="PF13505">
    <property type="entry name" value="OMP_b-brl"/>
    <property type="match status" value="1"/>
</dbReference>
<gene>
    <name evidence="4" type="ORF">Q4481_00600</name>
</gene>
<keyword evidence="1 2" id="KW-0732">Signal</keyword>
<comment type="caution">
    <text evidence="4">The sequence shown here is derived from an EMBL/GenBank/DDBJ whole genome shotgun (WGS) entry which is preliminary data.</text>
</comment>
<sequence length="223" mass="24824">MGRTMKSRANLLLGIAFASFASTAFAEPALSIYGGYQSVGRSSVSVTDGTHFNTDWEGKPFTMPPYWGVRGTWWIDDLQDGNFGVAIDFSHTKAYASARTLSNKKLGWSHFEFSDGLNLATANVFYRYRDPQHNWTPYIGVGIGADIPHVEVDRKSGSTRNYQLGGVSGQLTVGFDYRLTEHFSAFSEYKLNYSRVDVDIDSGDRLTTNLMTHAINAGITYHF</sequence>
<evidence type="ECO:0000313" key="4">
    <source>
        <dbReference type="EMBL" id="MDO6962431.1"/>
    </source>
</evidence>
<feature type="chain" id="PRO_5047217759" evidence="2">
    <location>
        <begin position="27"/>
        <end position="223"/>
    </location>
</feature>
<evidence type="ECO:0000256" key="2">
    <source>
        <dbReference type="SAM" id="SignalP"/>
    </source>
</evidence>
<evidence type="ECO:0000256" key="1">
    <source>
        <dbReference type="ARBA" id="ARBA00022729"/>
    </source>
</evidence>
<name>A0ABT8YFE5_9HYPH</name>
<evidence type="ECO:0000259" key="3">
    <source>
        <dbReference type="Pfam" id="PF13505"/>
    </source>
</evidence>
<reference evidence="4" key="1">
    <citation type="journal article" date="2015" name="Int. J. Syst. Evol. Microbiol.">
        <title>Rhizobium alvei sp. nov., isolated from a freshwater river.</title>
        <authorList>
            <person name="Sheu S.Y."/>
            <person name="Huang H.W."/>
            <person name="Young C.C."/>
            <person name="Chen W.M."/>
        </authorList>
    </citation>
    <scope>NUCLEOTIDE SEQUENCE</scope>
    <source>
        <strain evidence="4">TNR-22</strain>
    </source>
</reference>